<feature type="signal peptide" evidence="1">
    <location>
        <begin position="1"/>
        <end position="19"/>
    </location>
</feature>
<evidence type="ECO:0000313" key="2">
    <source>
        <dbReference type="EMBL" id="KAF2121030.1"/>
    </source>
</evidence>
<dbReference type="EMBL" id="ML977313">
    <property type="protein sequence ID" value="KAF2121030.1"/>
    <property type="molecule type" value="Genomic_DNA"/>
</dbReference>
<protein>
    <submittedName>
        <fullName evidence="2">Uncharacterized protein</fullName>
    </submittedName>
</protein>
<accession>A0A6A5ZMX8</accession>
<reference evidence="2" key="1">
    <citation type="journal article" date="2020" name="Stud. Mycol.">
        <title>101 Dothideomycetes genomes: a test case for predicting lifestyles and emergence of pathogens.</title>
        <authorList>
            <person name="Haridas S."/>
            <person name="Albert R."/>
            <person name="Binder M."/>
            <person name="Bloem J."/>
            <person name="Labutti K."/>
            <person name="Salamov A."/>
            <person name="Andreopoulos B."/>
            <person name="Baker S."/>
            <person name="Barry K."/>
            <person name="Bills G."/>
            <person name="Bluhm B."/>
            <person name="Cannon C."/>
            <person name="Castanera R."/>
            <person name="Culley D."/>
            <person name="Daum C."/>
            <person name="Ezra D."/>
            <person name="Gonzalez J."/>
            <person name="Henrissat B."/>
            <person name="Kuo A."/>
            <person name="Liang C."/>
            <person name="Lipzen A."/>
            <person name="Lutzoni F."/>
            <person name="Magnuson J."/>
            <person name="Mondo S."/>
            <person name="Nolan M."/>
            <person name="Ohm R."/>
            <person name="Pangilinan J."/>
            <person name="Park H.-J."/>
            <person name="Ramirez L."/>
            <person name="Alfaro M."/>
            <person name="Sun H."/>
            <person name="Tritt A."/>
            <person name="Yoshinaga Y."/>
            <person name="Zwiers L.-H."/>
            <person name="Turgeon B."/>
            <person name="Goodwin S."/>
            <person name="Spatafora J."/>
            <person name="Crous P."/>
            <person name="Grigoriev I."/>
        </authorList>
    </citation>
    <scope>NUCLEOTIDE SEQUENCE</scope>
    <source>
        <strain evidence="2">CBS 627.86</strain>
    </source>
</reference>
<feature type="chain" id="PRO_5025356015" evidence="1">
    <location>
        <begin position="20"/>
        <end position="117"/>
    </location>
</feature>
<name>A0A6A5ZMX8_9PLEO</name>
<gene>
    <name evidence="2" type="ORF">BDV96DRAFT_641666</name>
</gene>
<keyword evidence="1" id="KW-0732">Signal</keyword>
<organism evidence="2 3">
    <name type="scientific">Lophiotrema nucula</name>
    <dbReference type="NCBI Taxonomy" id="690887"/>
    <lineage>
        <taxon>Eukaryota</taxon>
        <taxon>Fungi</taxon>
        <taxon>Dikarya</taxon>
        <taxon>Ascomycota</taxon>
        <taxon>Pezizomycotina</taxon>
        <taxon>Dothideomycetes</taxon>
        <taxon>Pleosporomycetidae</taxon>
        <taxon>Pleosporales</taxon>
        <taxon>Lophiotremataceae</taxon>
        <taxon>Lophiotrema</taxon>
    </lineage>
</organism>
<sequence>MHPLSIILTAYLVFANVLAVAPASPHGILNSGLVYHIEPNTSNLISEEMVGDDVCRATGLDILYAFVYKGWNCAFYSDACSDRGYIDSVWAKNADERINVNHKWTEIVPYYKCHWGK</sequence>
<evidence type="ECO:0000256" key="1">
    <source>
        <dbReference type="SAM" id="SignalP"/>
    </source>
</evidence>
<keyword evidence="3" id="KW-1185">Reference proteome</keyword>
<dbReference type="Proteomes" id="UP000799770">
    <property type="component" value="Unassembled WGS sequence"/>
</dbReference>
<evidence type="ECO:0000313" key="3">
    <source>
        <dbReference type="Proteomes" id="UP000799770"/>
    </source>
</evidence>
<dbReference type="AlphaFoldDB" id="A0A6A5ZMX8"/>
<proteinExistence type="predicted"/>